<accession>A0ABM0JJR8</accession>
<dbReference type="RefSeq" id="XP_005095300.1">
    <property type="nucleotide sequence ID" value="XM_005095243.1"/>
</dbReference>
<keyword evidence="4" id="KW-0456">Lyase</keyword>
<dbReference type="CDD" id="cd00326">
    <property type="entry name" value="alpha_CA"/>
    <property type="match status" value="1"/>
</dbReference>
<protein>
    <recommendedName>
        <fullName evidence="4">Carbonic anhydrase</fullName>
        <ecNumber evidence="4">4.2.1.1</ecNumber>
    </recommendedName>
</protein>
<organism evidence="6 7">
    <name type="scientific">Aplysia californica</name>
    <name type="common">California sea hare</name>
    <dbReference type="NCBI Taxonomy" id="6500"/>
    <lineage>
        <taxon>Eukaryota</taxon>
        <taxon>Metazoa</taxon>
        <taxon>Spiralia</taxon>
        <taxon>Lophotrochozoa</taxon>
        <taxon>Mollusca</taxon>
        <taxon>Gastropoda</taxon>
        <taxon>Heterobranchia</taxon>
        <taxon>Euthyneura</taxon>
        <taxon>Tectipleura</taxon>
        <taxon>Aplysiida</taxon>
        <taxon>Aplysioidea</taxon>
        <taxon>Aplysiidae</taxon>
        <taxon>Aplysia</taxon>
    </lineage>
</organism>
<dbReference type="InterPro" id="IPR001148">
    <property type="entry name" value="CA_dom"/>
</dbReference>
<dbReference type="SUPFAM" id="SSF51069">
    <property type="entry name" value="Carbonic anhydrase"/>
    <property type="match status" value="1"/>
</dbReference>
<dbReference type="InterPro" id="IPR018338">
    <property type="entry name" value="Carbonic_anhydrase_a-class_CS"/>
</dbReference>
<dbReference type="InterPro" id="IPR036398">
    <property type="entry name" value="CA_dom_sf"/>
</dbReference>
<evidence type="ECO:0000256" key="1">
    <source>
        <dbReference type="ARBA" id="ARBA00010718"/>
    </source>
</evidence>
<feature type="chain" id="PRO_5044967790" description="Carbonic anhydrase" evidence="4">
    <location>
        <begin position="20"/>
        <end position="170"/>
    </location>
</feature>
<evidence type="ECO:0000256" key="4">
    <source>
        <dbReference type="RuleBase" id="RU367011"/>
    </source>
</evidence>
<dbReference type="Proteomes" id="UP000694888">
    <property type="component" value="Unplaced"/>
</dbReference>
<feature type="domain" description="Alpha-carbonic anhydrase" evidence="5">
    <location>
        <begin position="14"/>
        <end position="170"/>
    </location>
</feature>
<keyword evidence="3 4" id="KW-0862">Zinc</keyword>
<dbReference type="PROSITE" id="PS51144">
    <property type="entry name" value="ALPHA_CA_2"/>
    <property type="match status" value="1"/>
</dbReference>
<comment type="cofactor">
    <cofactor evidence="4">
        <name>Zn(2+)</name>
        <dbReference type="ChEBI" id="CHEBI:29105"/>
    </cofactor>
</comment>
<evidence type="ECO:0000256" key="3">
    <source>
        <dbReference type="ARBA" id="ARBA00022833"/>
    </source>
</evidence>
<evidence type="ECO:0000313" key="6">
    <source>
        <dbReference type="Proteomes" id="UP000694888"/>
    </source>
</evidence>
<keyword evidence="2 4" id="KW-0479">Metal-binding</keyword>
<evidence type="ECO:0000256" key="2">
    <source>
        <dbReference type="ARBA" id="ARBA00022723"/>
    </source>
</evidence>
<dbReference type="SMART" id="SM01057">
    <property type="entry name" value="Carb_anhydrase"/>
    <property type="match status" value="1"/>
</dbReference>
<gene>
    <name evidence="7" type="primary">LOC101849682</name>
</gene>
<feature type="signal peptide" evidence="4">
    <location>
        <begin position="1"/>
        <end position="19"/>
    </location>
</feature>
<dbReference type="Pfam" id="PF00194">
    <property type="entry name" value="Carb_anhydrase"/>
    <property type="match status" value="1"/>
</dbReference>
<dbReference type="PANTHER" id="PTHR18952">
    <property type="entry name" value="CARBONIC ANHYDRASE"/>
    <property type="match status" value="1"/>
</dbReference>
<keyword evidence="4" id="KW-0732">Signal</keyword>
<dbReference type="PANTHER" id="PTHR18952:SF124">
    <property type="entry name" value="CARBONIC ANHYDRASE 7"/>
    <property type="match status" value="1"/>
</dbReference>
<evidence type="ECO:0000259" key="5">
    <source>
        <dbReference type="PROSITE" id="PS51144"/>
    </source>
</evidence>
<dbReference type="PROSITE" id="PS00162">
    <property type="entry name" value="ALPHA_CA_1"/>
    <property type="match status" value="1"/>
</dbReference>
<keyword evidence="6" id="KW-1185">Reference proteome</keyword>
<evidence type="ECO:0000313" key="7">
    <source>
        <dbReference type="RefSeq" id="XP_005095300.1"/>
    </source>
</evidence>
<reference evidence="7" key="1">
    <citation type="submission" date="2025-08" db="UniProtKB">
        <authorList>
            <consortium name="RefSeq"/>
        </authorList>
    </citation>
    <scope>IDENTIFICATION</scope>
</reference>
<dbReference type="Gene3D" id="3.10.200.10">
    <property type="entry name" value="Alpha carbonic anhydrase"/>
    <property type="match status" value="1"/>
</dbReference>
<comment type="similarity">
    <text evidence="1 4">Belongs to the alpha-carbonic anhydrase family.</text>
</comment>
<sequence length="170" mass="18993">MLVAISLLMILGACQRAEANATGPINWYQKHQNCGGKMQSPIDISTKNVVHDPFLELFNLTEYEKTSGVIMHLANVGGHTARVLYSGTAVYIRGGSLPDKYQLDQFHFHWAKEDLTGSEHSVDWKHYPLEMHIVHHQAGMGTLQSAAARPHGLAVIAFFFKVCRRYSLST</sequence>
<dbReference type="InterPro" id="IPR023561">
    <property type="entry name" value="Carbonic_anhydrase_a-class"/>
</dbReference>
<dbReference type="EC" id="4.2.1.1" evidence="4"/>
<comment type="function">
    <text evidence="4">Reversible hydration of carbon dioxide.</text>
</comment>
<proteinExistence type="inferred from homology"/>
<comment type="catalytic activity">
    <reaction evidence="4">
        <text>hydrogencarbonate + H(+) = CO2 + H2O</text>
        <dbReference type="Rhea" id="RHEA:10748"/>
        <dbReference type="ChEBI" id="CHEBI:15377"/>
        <dbReference type="ChEBI" id="CHEBI:15378"/>
        <dbReference type="ChEBI" id="CHEBI:16526"/>
        <dbReference type="ChEBI" id="CHEBI:17544"/>
        <dbReference type="EC" id="4.2.1.1"/>
    </reaction>
</comment>
<name>A0ABM0JJR8_APLCA</name>
<dbReference type="GeneID" id="101849682"/>